<dbReference type="Proteomes" id="UP001519921">
    <property type="component" value="Unassembled WGS sequence"/>
</dbReference>
<keyword evidence="3" id="KW-1185">Reference proteome</keyword>
<organism evidence="2 3">
    <name type="scientific">Clostridium weizhouense</name>
    <dbReference type="NCBI Taxonomy" id="2859781"/>
    <lineage>
        <taxon>Bacteria</taxon>
        <taxon>Bacillati</taxon>
        <taxon>Bacillota</taxon>
        <taxon>Clostridia</taxon>
        <taxon>Eubacteriales</taxon>
        <taxon>Clostridiaceae</taxon>
        <taxon>Clostridium</taxon>
    </lineage>
</organism>
<feature type="region of interest" description="Disordered" evidence="1">
    <location>
        <begin position="1"/>
        <end position="23"/>
    </location>
</feature>
<accession>A0ABS7AUE9</accession>
<evidence type="ECO:0000256" key="1">
    <source>
        <dbReference type="SAM" id="MobiDB-lite"/>
    </source>
</evidence>
<name>A0ABS7AUE9_9CLOT</name>
<evidence type="ECO:0000313" key="2">
    <source>
        <dbReference type="EMBL" id="MBW6411868.1"/>
    </source>
</evidence>
<sequence length="172" mass="19205">MIEGGSNPKNINVEEVTPPGSQNPVKVYTDGYAQVNKGKIEIYIRGKINKPSNYDELKDRVAELTKIQNKNPSEFTKEMKKELKKSESIVHNYDRSQGMGKLLDDAGIADTAENNEIIAKTVLDSAKEATPKNTKIRSTINIGNKPVIIESWWIIDKNGTPYCSTIILIKVK</sequence>
<dbReference type="EMBL" id="JAHXPT010000022">
    <property type="protein sequence ID" value="MBW6411868.1"/>
    <property type="molecule type" value="Genomic_DNA"/>
</dbReference>
<reference evidence="2 3" key="1">
    <citation type="submission" date="2021-07" db="EMBL/GenBank/DDBJ databases">
        <title>Clostridium weizhouense sp. nov., an anaerobic bacterium isolated from activated sludge of Petroleum wastewater.</title>
        <authorList>
            <person name="Li Q."/>
        </authorList>
    </citation>
    <scope>NUCLEOTIDE SEQUENCE [LARGE SCALE GENOMIC DNA]</scope>
    <source>
        <strain evidence="2 3">YB-6</strain>
    </source>
</reference>
<dbReference type="RefSeq" id="WP_219781332.1">
    <property type="nucleotide sequence ID" value="NZ_JAHXPT010000022.1"/>
</dbReference>
<gene>
    <name evidence="2" type="ORF">KYD98_17440</name>
</gene>
<evidence type="ECO:0000313" key="3">
    <source>
        <dbReference type="Proteomes" id="UP001519921"/>
    </source>
</evidence>
<comment type="caution">
    <text evidence="2">The sequence shown here is derived from an EMBL/GenBank/DDBJ whole genome shotgun (WGS) entry which is preliminary data.</text>
</comment>
<protein>
    <recommendedName>
        <fullName evidence="4">Bacterial CdiA-CT RNAse A domain-containing protein</fullName>
    </recommendedName>
</protein>
<evidence type="ECO:0008006" key="4">
    <source>
        <dbReference type="Google" id="ProtNLM"/>
    </source>
</evidence>
<proteinExistence type="predicted"/>